<feature type="transmembrane region" description="Helical" evidence="1">
    <location>
        <begin position="46"/>
        <end position="69"/>
    </location>
</feature>
<comment type="caution">
    <text evidence="3">The sequence shown here is derived from an EMBL/GenBank/DDBJ whole genome shotgun (WGS) entry which is preliminary data.</text>
</comment>
<keyword evidence="3" id="KW-0540">Nuclease</keyword>
<sequence length="374" mass="43454">MRRSGSKKTKPGWLHKFLLILNILAAAMLLLSYVASFVSPATFWPIAFLGLGYPFLLLFNFVFILFWLFKKPALSLISVVTILLGWKFLVSTIGFRESTGIQVPKSSNAIVRVMTWNVHYFKRFDDTVYQQTVKNQMMDVIRKEQPDIFCVQEFFSRKKGEYNFKKAIEELLKTKHYYIMELAGNDYEMNGYAIFSKFPIRNRGKLHFPNTVGNDVIFADFEIKQKKLRVYNVHLQSISFQPEDYEYLKNVKEIHTDVNSTKRLSRRIKNAFLKRAEQVDILKKHAEASNLPYIIAGDFNDTPISYAVNTLSNGMKNAFREKGSGFGITYNGDFPNFQIDYILTNPAFEVKNYIIIDKKLSDHYPVRTDLELNP</sequence>
<evidence type="ECO:0000259" key="2">
    <source>
        <dbReference type="Pfam" id="PF03372"/>
    </source>
</evidence>
<keyword evidence="1" id="KW-0472">Membrane</keyword>
<dbReference type="RefSeq" id="WP_255897998.1">
    <property type="nucleotide sequence ID" value="NZ_JAFMZO010000001.1"/>
</dbReference>
<gene>
    <name evidence="3" type="ORF">ACFSJU_06565</name>
</gene>
<keyword evidence="1" id="KW-1133">Transmembrane helix</keyword>
<dbReference type="Pfam" id="PF03372">
    <property type="entry name" value="Exo_endo_phos"/>
    <property type="match status" value="1"/>
</dbReference>
<feature type="domain" description="Endonuclease/exonuclease/phosphatase" evidence="2">
    <location>
        <begin position="114"/>
        <end position="363"/>
    </location>
</feature>
<evidence type="ECO:0000256" key="1">
    <source>
        <dbReference type="SAM" id="Phobius"/>
    </source>
</evidence>
<keyword evidence="3" id="KW-0378">Hydrolase</keyword>
<dbReference type="SUPFAM" id="SSF56219">
    <property type="entry name" value="DNase I-like"/>
    <property type="match status" value="1"/>
</dbReference>
<keyword evidence="4" id="KW-1185">Reference proteome</keyword>
<organism evidence="3 4">
    <name type="scientific">Paradesertivirga mongoliensis</name>
    <dbReference type="NCBI Taxonomy" id="2100740"/>
    <lineage>
        <taxon>Bacteria</taxon>
        <taxon>Pseudomonadati</taxon>
        <taxon>Bacteroidota</taxon>
        <taxon>Sphingobacteriia</taxon>
        <taxon>Sphingobacteriales</taxon>
        <taxon>Sphingobacteriaceae</taxon>
        <taxon>Paradesertivirga</taxon>
    </lineage>
</organism>
<feature type="transmembrane region" description="Helical" evidence="1">
    <location>
        <begin position="76"/>
        <end position="95"/>
    </location>
</feature>
<protein>
    <submittedName>
        <fullName evidence="3">Endonuclease/exonuclease/phosphatase family protein</fullName>
    </submittedName>
</protein>
<dbReference type="GO" id="GO:0004519">
    <property type="term" value="F:endonuclease activity"/>
    <property type="evidence" value="ECO:0007669"/>
    <property type="project" value="UniProtKB-KW"/>
</dbReference>
<proteinExistence type="predicted"/>
<dbReference type="EMBL" id="JBHUHZ010000001">
    <property type="protein sequence ID" value="MFD2162049.1"/>
    <property type="molecule type" value="Genomic_DNA"/>
</dbReference>
<dbReference type="InterPro" id="IPR005135">
    <property type="entry name" value="Endo/exonuclease/phosphatase"/>
</dbReference>
<evidence type="ECO:0000313" key="4">
    <source>
        <dbReference type="Proteomes" id="UP001597387"/>
    </source>
</evidence>
<dbReference type="CDD" id="cd09084">
    <property type="entry name" value="EEP-2"/>
    <property type="match status" value="1"/>
</dbReference>
<dbReference type="Gene3D" id="3.60.10.10">
    <property type="entry name" value="Endonuclease/exonuclease/phosphatase"/>
    <property type="match status" value="1"/>
</dbReference>
<dbReference type="InterPro" id="IPR036691">
    <property type="entry name" value="Endo/exonu/phosph_ase_sf"/>
</dbReference>
<feature type="transmembrane region" description="Helical" evidence="1">
    <location>
        <begin position="12"/>
        <end position="34"/>
    </location>
</feature>
<keyword evidence="3" id="KW-0255">Endonuclease</keyword>
<dbReference type="PANTHER" id="PTHR14859:SF15">
    <property type="entry name" value="ENDONUCLEASE_EXONUCLEASE_PHOSPHATASE DOMAIN-CONTAINING PROTEIN"/>
    <property type="match status" value="1"/>
</dbReference>
<dbReference type="InterPro" id="IPR051916">
    <property type="entry name" value="GPI-anchor_lipid_remodeler"/>
</dbReference>
<reference evidence="4" key="1">
    <citation type="journal article" date="2019" name="Int. J. Syst. Evol. Microbiol.">
        <title>The Global Catalogue of Microorganisms (GCM) 10K type strain sequencing project: providing services to taxonomists for standard genome sequencing and annotation.</title>
        <authorList>
            <consortium name="The Broad Institute Genomics Platform"/>
            <consortium name="The Broad Institute Genome Sequencing Center for Infectious Disease"/>
            <person name="Wu L."/>
            <person name="Ma J."/>
        </authorList>
    </citation>
    <scope>NUCLEOTIDE SEQUENCE [LARGE SCALE GENOMIC DNA]</scope>
    <source>
        <strain evidence="4">KCTC 42217</strain>
    </source>
</reference>
<dbReference type="PANTHER" id="PTHR14859">
    <property type="entry name" value="CALCOFLUOR WHITE HYPERSENSITIVE PROTEIN PRECURSOR"/>
    <property type="match status" value="1"/>
</dbReference>
<accession>A0ABW4ZJ40</accession>
<keyword evidence="1" id="KW-0812">Transmembrane</keyword>
<dbReference type="Proteomes" id="UP001597387">
    <property type="component" value="Unassembled WGS sequence"/>
</dbReference>
<name>A0ABW4ZJ40_9SPHI</name>
<evidence type="ECO:0000313" key="3">
    <source>
        <dbReference type="EMBL" id="MFD2162049.1"/>
    </source>
</evidence>